<evidence type="ECO:0000256" key="1">
    <source>
        <dbReference type="SAM" id="MobiDB-lite"/>
    </source>
</evidence>
<feature type="compositionally biased region" description="Polar residues" evidence="1">
    <location>
        <begin position="23"/>
        <end position="32"/>
    </location>
</feature>
<protein>
    <submittedName>
        <fullName evidence="3">Uncharacterized protein</fullName>
    </submittedName>
</protein>
<sequence length="122" mass="13365">MTDGHFRGRQKLPAVSGAEASLRPQQSCQDSASKGRAAEAAGGGRNLQVQPAQRGRWASALRAAVLFRRKPRSTGLFRRVLVPLTASQVEDSTKTRPKLGQFAAWPGLWRWKEAENGQKLSI</sequence>
<dbReference type="EMBL" id="CABDUW010000639">
    <property type="protein sequence ID" value="VTJ72742.1"/>
    <property type="molecule type" value="Genomic_DNA"/>
</dbReference>
<organism evidence="3 4">
    <name type="scientific">Marmota monax</name>
    <name type="common">Woodchuck</name>
    <dbReference type="NCBI Taxonomy" id="9995"/>
    <lineage>
        <taxon>Eukaryota</taxon>
        <taxon>Metazoa</taxon>
        <taxon>Chordata</taxon>
        <taxon>Craniata</taxon>
        <taxon>Vertebrata</taxon>
        <taxon>Euteleostomi</taxon>
        <taxon>Mammalia</taxon>
        <taxon>Eutheria</taxon>
        <taxon>Euarchontoglires</taxon>
        <taxon>Glires</taxon>
        <taxon>Rodentia</taxon>
        <taxon>Sciuromorpha</taxon>
        <taxon>Sciuridae</taxon>
        <taxon>Xerinae</taxon>
        <taxon>Marmotini</taxon>
        <taxon>Marmota</taxon>
    </lineage>
</organism>
<evidence type="ECO:0000313" key="3">
    <source>
        <dbReference type="EMBL" id="VTJ72742.1"/>
    </source>
</evidence>
<evidence type="ECO:0000313" key="4">
    <source>
        <dbReference type="Proteomes" id="UP000335636"/>
    </source>
</evidence>
<accession>A0A5E4BVR8</accession>
<dbReference type="Proteomes" id="UP000662637">
    <property type="component" value="Unassembled WGS sequence"/>
</dbReference>
<name>A0A5E4BVR8_MARMO</name>
<proteinExistence type="predicted"/>
<reference evidence="3 4" key="1">
    <citation type="submission" date="2019-04" db="EMBL/GenBank/DDBJ databases">
        <authorList>
            <person name="Alioto T."/>
            <person name="Alioto T."/>
        </authorList>
    </citation>
    <scope>NUCLEOTIDE SEQUENCE [LARGE SCALE GENOMIC DNA]</scope>
</reference>
<evidence type="ECO:0000313" key="2">
    <source>
        <dbReference type="EMBL" id="KAF7471622.1"/>
    </source>
</evidence>
<keyword evidence="4" id="KW-1185">Reference proteome</keyword>
<dbReference type="Proteomes" id="UP000335636">
    <property type="component" value="Unassembled WGS sequence"/>
</dbReference>
<gene>
    <name evidence="2" type="ORF">GHT09_017287</name>
    <name evidence="3" type="ORF">MONAX_5E033931</name>
</gene>
<dbReference type="AlphaFoldDB" id="A0A5E4BVR8"/>
<reference evidence="2" key="2">
    <citation type="submission" date="2020-08" db="EMBL/GenBank/DDBJ databases">
        <authorList>
            <person name="Shumante A."/>
            <person name="Zimin A.V."/>
            <person name="Puiu D."/>
            <person name="Salzberg S.L."/>
        </authorList>
    </citation>
    <scope>NUCLEOTIDE SEQUENCE</scope>
    <source>
        <strain evidence="2">WC2-LM</strain>
        <tissue evidence="2">Liver</tissue>
    </source>
</reference>
<feature type="region of interest" description="Disordered" evidence="1">
    <location>
        <begin position="1"/>
        <end position="53"/>
    </location>
</feature>
<dbReference type="EMBL" id="WJEC01006763">
    <property type="protein sequence ID" value="KAF7471622.1"/>
    <property type="molecule type" value="Genomic_DNA"/>
</dbReference>